<feature type="domain" description="BRO1" evidence="7">
    <location>
        <begin position="8"/>
        <end position="397"/>
    </location>
</feature>
<dbReference type="Gene3D" id="1.25.40.280">
    <property type="entry name" value="alix/aip1 like domains"/>
    <property type="match status" value="1"/>
</dbReference>
<proteinExistence type="predicted"/>
<dbReference type="Gene3D" id="1.20.120.560">
    <property type="entry name" value="alix/aip1 in complex with the ypdl late domain"/>
    <property type="match status" value="1"/>
</dbReference>
<feature type="non-terminal residue" evidence="8">
    <location>
        <position position="970"/>
    </location>
</feature>
<dbReference type="PANTHER" id="PTHR23030">
    <property type="entry name" value="PCD6 INTERACTING PROTEIN-RELATED"/>
    <property type="match status" value="1"/>
</dbReference>
<feature type="region of interest" description="Disordered" evidence="6">
    <location>
        <begin position="466"/>
        <end position="497"/>
    </location>
</feature>
<accession>A0A3M7RZA6</accession>
<feature type="compositionally biased region" description="Polar residues" evidence="6">
    <location>
        <begin position="933"/>
        <end position="946"/>
    </location>
</feature>
<evidence type="ECO:0000256" key="6">
    <source>
        <dbReference type="SAM" id="MobiDB-lite"/>
    </source>
</evidence>
<dbReference type="STRING" id="10195.A0A3M7RZA6"/>
<dbReference type="InterPro" id="IPR025304">
    <property type="entry name" value="ALIX_V_dom"/>
</dbReference>
<evidence type="ECO:0000256" key="2">
    <source>
        <dbReference type="ARBA" id="ARBA00004496"/>
    </source>
</evidence>
<dbReference type="InterPro" id="IPR004328">
    <property type="entry name" value="BRO1_dom"/>
</dbReference>
<evidence type="ECO:0000313" key="9">
    <source>
        <dbReference type="Proteomes" id="UP000276133"/>
    </source>
</evidence>
<keyword evidence="8" id="KW-0675">Receptor</keyword>
<dbReference type="EMBL" id="REGN01002353">
    <property type="protein sequence ID" value="RNA28685.1"/>
    <property type="molecule type" value="Genomic_DNA"/>
</dbReference>
<keyword evidence="9" id="KW-1185">Reference proteome</keyword>
<gene>
    <name evidence="8" type="ORF">BpHYR1_019077</name>
</gene>
<feature type="region of interest" description="Disordered" evidence="6">
    <location>
        <begin position="933"/>
        <end position="970"/>
    </location>
</feature>
<keyword evidence="5" id="KW-0175">Coiled coil</keyword>
<dbReference type="GO" id="GO:0032456">
    <property type="term" value="P:endocytic recycling"/>
    <property type="evidence" value="ECO:0007669"/>
    <property type="project" value="TreeGrafter"/>
</dbReference>
<dbReference type="AlphaFoldDB" id="A0A3M7RZA6"/>
<dbReference type="Gene3D" id="1.20.140.50">
    <property type="entry name" value="alix/aip1 like domains"/>
    <property type="match status" value="1"/>
</dbReference>
<evidence type="ECO:0000256" key="4">
    <source>
        <dbReference type="ARBA" id="ARBA00022753"/>
    </source>
</evidence>
<dbReference type="GO" id="GO:0043328">
    <property type="term" value="P:protein transport to vacuole involved in ubiquitin-dependent protein catabolic process via the multivesicular body sorting pathway"/>
    <property type="evidence" value="ECO:0007669"/>
    <property type="project" value="TreeGrafter"/>
</dbReference>
<dbReference type="InterPro" id="IPR038499">
    <property type="entry name" value="BRO1_sf"/>
</dbReference>
<organism evidence="8 9">
    <name type="scientific">Brachionus plicatilis</name>
    <name type="common">Marine rotifer</name>
    <name type="synonym">Brachionus muelleri</name>
    <dbReference type="NCBI Taxonomy" id="10195"/>
    <lineage>
        <taxon>Eukaryota</taxon>
        <taxon>Metazoa</taxon>
        <taxon>Spiralia</taxon>
        <taxon>Gnathifera</taxon>
        <taxon>Rotifera</taxon>
        <taxon>Eurotatoria</taxon>
        <taxon>Monogononta</taxon>
        <taxon>Pseudotrocha</taxon>
        <taxon>Ploima</taxon>
        <taxon>Brachionidae</taxon>
        <taxon>Brachionus</taxon>
    </lineage>
</organism>
<dbReference type="PROSITE" id="PS51180">
    <property type="entry name" value="BRO1"/>
    <property type="match status" value="1"/>
</dbReference>
<evidence type="ECO:0000313" key="8">
    <source>
        <dbReference type="EMBL" id="RNA28685.1"/>
    </source>
</evidence>
<keyword evidence="4" id="KW-0967">Endosome</keyword>
<dbReference type="PANTHER" id="PTHR23030:SF30">
    <property type="entry name" value="TYROSINE-PROTEIN PHOSPHATASE NON-RECEPTOR TYPE 23"/>
    <property type="match status" value="1"/>
</dbReference>
<evidence type="ECO:0000256" key="1">
    <source>
        <dbReference type="ARBA" id="ARBA00004177"/>
    </source>
</evidence>
<dbReference type="Pfam" id="PF03097">
    <property type="entry name" value="BRO1"/>
    <property type="match status" value="1"/>
</dbReference>
<comment type="caution">
    <text evidence="8">The sequence shown here is derived from an EMBL/GenBank/DDBJ whole genome shotgun (WGS) entry which is preliminary data.</text>
</comment>
<reference evidence="8 9" key="1">
    <citation type="journal article" date="2018" name="Sci. Rep.">
        <title>Genomic signatures of local adaptation to the degree of environmental predictability in rotifers.</title>
        <authorList>
            <person name="Franch-Gras L."/>
            <person name="Hahn C."/>
            <person name="Garcia-Roger E.M."/>
            <person name="Carmona M.J."/>
            <person name="Serra M."/>
            <person name="Gomez A."/>
        </authorList>
    </citation>
    <scope>NUCLEOTIDE SEQUENCE [LARGE SCALE GENOMIC DNA]</scope>
    <source>
        <strain evidence="8">HYR1</strain>
    </source>
</reference>
<evidence type="ECO:0000256" key="5">
    <source>
        <dbReference type="SAM" id="Coils"/>
    </source>
</evidence>
<dbReference type="GO" id="GO:0005768">
    <property type="term" value="C:endosome"/>
    <property type="evidence" value="ECO:0007669"/>
    <property type="project" value="UniProtKB-SubCell"/>
</dbReference>
<comment type="subcellular location">
    <subcellularLocation>
        <location evidence="2">Cytoplasm</location>
    </subcellularLocation>
    <subcellularLocation>
        <location evidence="1">Endosome</location>
    </subcellularLocation>
</comment>
<keyword evidence="3" id="KW-0963">Cytoplasm</keyword>
<dbReference type="Pfam" id="PF13949">
    <property type="entry name" value="ALIX_LYPXL_bnd"/>
    <property type="match status" value="1"/>
</dbReference>
<evidence type="ECO:0000256" key="3">
    <source>
        <dbReference type="ARBA" id="ARBA00022490"/>
    </source>
</evidence>
<sequence>MEACPKIGMINFEIKSCNYESTDLGEKISQFILINYQENPESYLKEINEFLKLREDAANASKDIMGLNIIKKYYRQLQFLSNRFPMKSGEQCETEFSWDHLFDEREISHSDIRYEQQCILYNIGSLHSYLGCMDKRMNEEGIRISCNHFQLAAWAFLKIRELYSSYDFTSDLNADITTFKLNIALAQAQECLLEKSIMDNRKPSIQARIGAHIVDLYKLSLTNCEKQEFQSTVGSKQSKDLKQYCQFKIFYYSALMFYFSALNSAEMKKIGEAVGYIQEAESKVVECTKMKNVKEFQDVLKYTSDLVTTKCKALKKENDFVYNEKIVAASELAEIKAASLANPLAINFENDPEIATQDIFIRLVSMQAHELSSLYSEEKAKILRQINGQVEEKDSNLVQFTGALQINELHLKELDHLRLPKELIECCAEVSVKEQTMRQDLVKSMKKIVDSSVQTRSLLDEIEQLFETEDKENRQRSDYTTDSSSDEENLPIRPRKKKMNDLLDRYDGLIKKQDEANRSNGELRDAINAVLSHLQILSLPMSELAQKLPKVEEVCDDESQATRDQLLTLLAKLDEMKSQRAQLLTRIQKAIQDDDITKIIASHQNEIQDINVFFQEQLKKHDQLLTYMNQNLHAQDNILRALADANAAFAVQRQKILQACKNRTDFVNDLISSYRSIDQLIEKANNGVAFFESLIEPLKNLLKDVTEFCTAQKKERQKFSHKNNINAPQVQDFEPLVNPYRKEAAIKVNINQEVSMDRPRLKDFLPIMKPDTWGQNKTRPNLPSFPNDVNQQFQSFPPNMNNLNEASVTPNPAVNFLSQPRSNQLPKKGPSKNPALNFAQKMPGMDNNKFEYDKGFKLDQNGLTHEQLAKEKEMEMRRIHLEQQELQLKYMQQQFQLQQKEQVEKQKKQQIIFDQQRQQQNYWNGQNVNQNYQPQFNNPIYNQQYPNAYGHGQAGSDVNKNISANHPIGP</sequence>
<dbReference type="GO" id="GO:0045022">
    <property type="term" value="P:early endosome to late endosome transport"/>
    <property type="evidence" value="ECO:0007669"/>
    <property type="project" value="TreeGrafter"/>
</dbReference>
<evidence type="ECO:0000259" key="7">
    <source>
        <dbReference type="PROSITE" id="PS51180"/>
    </source>
</evidence>
<dbReference type="Proteomes" id="UP000276133">
    <property type="component" value="Unassembled WGS sequence"/>
</dbReference>
<protein>
    <submittedName>
        <fullName evidence="8">Tyrosine-phosphatase non-receptor type 23</fullName>
    </submittedName>
</protein>
<name>A0A3M7RZA6_BRAPC</name>
<feature type="coiled-coil region" evidence="5">
    <location>
        <begin position="869"/>
        <end position="901"/>
    </location>
</feature>
<dbReference type="SMART" id="SM01041">
    <property type="entry name" value="BRO1"/>
    <property type="match status" value="1"/>
</dbReference>
<dbReference type="OrthoDB" id="10266451at2759"/>